<evidence type="ECO:0000256" key="7">
    <source>
        <dbReference type="ARBA" id="ARBA00022970"/>
    </source>
</evidence>
<dbReference type="PROSITE" id="PS50893">
    <property type="entry name" value="ABC_TRANSPORTER_2"/>
    <property type="match status" value="1"/>
</dbReference>
<dbReference type="InterPro" id="IPR003439">
    <property type="entry name" value="ABC_transporter-like_ATP-bd"/>
</dbReference>
<organism evidence="10 11">
    <name type="scientific">Paenibacillus flagellatus</name>
    <dbReference type="NCBI Taxonomy" id="2211139"/>
    <lineage>
        <taxon>Bacteria</taxon>
        <taxon>Bacillati</taxon>
        <taxon>Bacillota</taxon>
        <taxon>Bacilli</taxon>
        <taxon>Bacillales</taxon>
        <taxon>Paenibacillaceae</taxon>
        <taxon>Paenibacillus</taxon>
    </lineage>
</organism>
<evidence type="ECO:0000256" key="3">
    <source>
        <dbReference type="ARBA" id="ARBA00022475"/>
    </source>
</evidence>
<protein>
    <submittedName>
        <fullName evidence="10">ABC transporter</fullName>
    </submittedName>
</protein>
<proteinExistence type="inferred from homology"/>
<keyword evidence="6" id="KW-1278">Translocase</keyword>
<dbReference type="Proteomes" id="UP000247476">
    <property type="component" value="Unassembled WGS sequence"/>
</dbReference>
<keyword evidence="11" id="KW-1185">Reference proteome</keyword>
<dbReference type="PANTHER" id="PTHR43166">
    <property type="entry name" value="AMINO ACID IMPORT ATP-BINDING PROTEIN"/>
    <property type="match status" value="1"/>
</dbReference>
<dbReference type="InterPro" id="IPR050086">
    <property type="entry name" value="MetN_ABC_transporter-like"/>
</dbReference>
<comment type="similarity">
    <text evidence="1">Belongs to the ABC transporter superfamily.</text>
</comment>
<feature type="domain" description="ABC transporter" evidence="9">
    <location>
        <begin position="2"/>
        <end position="241"/>
    </location>
</feature>
<dbReference type="GO" id="GO:0006865">
    <property type="term" value="P:amino acid transport"/>
    <property type="evidence" value="ECO:0007669"/>
    <property type="project" value="UniProtKB-KW"/>
</dbReference>
<dbReference type="PANTHER" id="PTHR43166:SF30">
    <property type="entry name" value="METHIONINE IMPORT ATP-BINDING PROTEIN METN"/>
    <property type="match status" value="1"/>
</dbReference>
<name>A0A2V5JZF6_9BACL</name>
<evidence type="ECO:0000259" key="9">
    <source>
        <dbReference type="PROSITE" id="PS50893"/>
    </source>
</evidence>
<dbReference type="Pfam" id="PF00005">
    <property type="entry name" value="ABC_tran"/>
    <property type="match status" value="1"/>
</dbReference>
<evidence type="ECO:0000256" key="5">
    <source>
        <dbReference type="ARBA" id="ARBA00022840"/>
    </source>
</evidence>
<evidence type="ECO:0000313" key="10">
    <source>
        <dbReference type="EMBL" id="PYI50583.1"/>
    </source>
</evidence>
<keyword evidence="7" id="KW-0029">Amino-acid transport</keyword>
<dbReference type="Gene3D" id="3.40.50.300">
    <property type="entry name" value="P-loop containing nucleotide triphosphate hydrolases"/>
    <property type="match status" value="1"/>
</dbReference>
<gene>
    <name evidence="10" type="ORF">DLM86_29250</name>
</gene>
<reference evidence="10 11" key="1">
    <citation type="submission" date="2018-05" db="EMBL/GenBank/DDBJ databases">
        <title>Paenibacillus flagellatus sp. nov., isolated from selenium mineral soil.</title>
        <authorList>
            <person name="Dai X."/>
        </authorList>
    </citation>
    <scope>NUCLEOTIDE SEQUENCE [LARGE SCALE GENOMIC DNA]</scope>
    <source>
        <strain evidence="10 11">DXL2</strain>
    </source>
</reference>
<evidence type="ECO:0000256" key="4">
    <source>
        <dbReference type="ARBA" id="ARBA00022741"/>
    </source>
</evidence>
<dbReference type="SMART" id="SM00382">
    <property type="entry name" value="AAA"/>
    <property type="match status" value="1"/>
</dbReference>
<dbReference type="RefSeq" id="WP_110843595.1">
    <property type="nucleotide sequence ID" value="NZ_QJVJ01000018.1"/>
</dbReference>
<sequence>MIALHQVSKTFSTPGGPLQAVSSVSLDIGQGDIFGLIGFSGAGKSTLLRMINLLERPDEGTVTVDGEDLTKLSIRELRQRRLSIGMIFQHFHLLSNLTVYENVSFPLEIAKVPKADRKRRIEECLETVGLLDKAKAYPAKLSGGQKQRVAIARALANKPKVLLCDEPTSSVDPQTTGSILASLKEINEKLGITIVIVTHEMNVVKAICDKVAVMENGRVVEKFDLREAHIVPQSPIAQFLFQNEIALEAREAVYA</sequence>
<dbReference type="GO" id="GO:0005524">
    <property type="term" value="F:ATP binding"/>
    <property type="evidence" value="ECO:0007669"/>
    <property type="project" value="UniProtKB-KW"/>
</dbReference>
<dbReference type="GO" id="GO:0016887">
    <property type="term" value="F:ATP hydrolysis activity"/>
    <property type="evidence" value="ECO:0007669"/>
    <property type="project" value="InterPro"/>
</dbReference>
<evidence type="ECO:0000256" key="8">
    <source>
        <dbReference type="ARBA" id="ARBA00023136"/>
    </source>
</evidence>
<dbReference type="InterPro" id="IPR017871">
    <property type="entry name" value="ABC_transporter-like_CS"/>
</dbReference>
<dbReference type="FunFam" id="3.40.50.300:FF:000056">
    <property type="entry name" value="Cell division ATP-binding protein FtsE"/>
    <property type="match status" value="1"/>
</dbReference>
<keyword evidence="4" id="KW-0547">Nucleotide-binding</keyword>
<dbReference type="PROSITE" id="PS00211">
    <property type="entry name" value="ABC_TRANSPORTER_1"/>
    <property type="match status" value="1"/>
</dbReference>
<dbReference type="AlphaFoldDB" id="A0A2V5JZF6"/>
<keyword evidence="2" id="KW-0813">Transport</keyword>
<evidence type="ECO:0000256" key="6">
    <source>
        <dbReference type="ARBA" id="ARBA00022967"/>
    </source>
</evidence>
<dbReference type="OrthoDB" id="9802264at2"/>
<dbReference type="CDD" id="cd03258">
    <property type="entry name" value="ABC_MetN_methionine_transporter"/>
    <property type="match status" value="1"/>
</dbReference>
<keyword evidence="8" id="KW-0472">Membrane</keyword>
<evidence type="ECO:0000313" key="11">
    <source>
        <dbReference type="Proteomes" id="UP000247476"/>
    </source>
</evidence>
<dbReference type="EMBL" id="QJVJ01000018">
    <property type="protein sequence ID" value="PYI50583.1"/>
    <property type="molecule type" value="Genomic_DNA"/>
</dbReference>
<dbReference type="InterPro" id="IPR041701">
    <property type="entry name" value="MetN_ABC"/>
</dbReference>
<keyword evidence="3" id="KW-1003">Cell membrane</keyword>
<dbReference type="SUPFAM" id="SSF52540">
    <property type="entry name" value="P-loop containing nucleoside triphosphate hydrolases"/>
    <property type="match status" value="1"/>
</dbReference>
<dbReference type="InterPro" id="IPR003593">
    <property type="entry name" value="AAA+_ATPase"/>
</dbReference>
<keyword evidence="5" id="KW-0067">ATP-binding</keyword>
<accession>A0A2V5JZF6</accession>
<comment type="caution">
    <text evidence="10">The sequence shown here is derived from an EMBL/GenBank/DDBJ whole genome shotgun (WGS) entry which is preliminary data.</text>
</comment>
<dbReference type="InterPro" id="IPR027417">
    <property type="entry name" value="P-loop_NTPase"/>
</dbReference>
<evidence type="ECO:0000256" key="2">
    <source>
        <dbReference type="ARBA" id="ARBA00022448"/>
    </source>
</evidence>
<evidence type="ECO:0000256" key="1">
    <source>
        <dbReference type="ARBA" id="ARBA00005417"/>
    </source>
</evidence>
<dbReference type="GO" id="GO:0005886">
    <property type="term" value="C:plasma membrane"/>
    <property type="evidence" value="ECO:0007669"/>
    <property type="project" value="UniProtKB-ARBA"/>
</dbReference>